<dbReference type="Gene3D" id="3.40.50.11010">
    <property type="match status" value="1"/>
</dbReference>
<reference evidence="3" key="1">
    <citation type="journal article" date="2019" name="Int. J. Syst. Evol. Microbiol.">
        <title>The Global Catalogue of Microorganisms (GCM) 10K type strain sequencing project: providing services to taxonomists for standard genome sequencing and annotation.</title>
        <authorList>
            <consortium name="The Broad Institute Genomics Platform"/>
            <consortium name="The Broad Institute Genome Sequencing Center for Infectious Disease"/>
            <person name="Wu L."/>
            <person name="Ma J."/>
        </authorList>
    </citation>
    <scope>NUCLEOTIDE SEQUENCE [LARGE SCALE GENOMIC DNA]</scope>
    <source>
        <strain evidence="3">KCTC 42447</strain>
    </source>
</reference>
<evidence type="ECO:0000313" key="2">
    <source>
        <dbReference type="EMBL" id="MFC3607950.1"/>
    </source>
</evidence>
<evidence type="ECO:0000313" key="3">
    <source>
        <dbReference type="Proteomes" id="UP001595630"/>
    </source>
</evidence>
<protein>
    <recommendedName>
        <fullName evidence="1">Glucuronosyltransferase GumK N-terminal domain-containing protein</fullName>
    </recommendedName>
</protein>
<dbReference type="InterPro" id="IPR054299">
    <property type="entry name" value="GumK_N"/>
</dbReference>
<gene>
    <name evidence="2" type="ORF">ACFOMF_09200</name>
</gene>
<dbReference type="Pfam" id="PF22059">
    <property type="entry name" value="GumK_N"/>
    <property type="match status" value="1"/>
</dbReference>
<feature type="domain" description="Glucuronosyltransferase GumK N-terminal" evidence="1">
    <location>
        <begin position="5"/>
        <end position="171"/>
    </location>
</feature>
<name>A0ABV7T6M5_9GAMM</name>
<comment type="caution">
    <text evidence="2">The sequence shown here is derived from an EMBL/GenBank/DDBJ whole genome shotgun (WGS) entry which is preliminary data.</text>
</comment>
<evidence type="ECO:0000259" key="1">
    <source>
        <dbReference type="Pfam" id="PF22059"/>
    </source>
</evidence>
<dbReference type="RefSeq" id="WP_386364059.1">
    <property type="nucleotide sequence ID" value="NZ_JBHRXZ010000022.1"/>
</dbReference>
<sequence>MRVFLVTGHDANASRKTGFHYWTEILAKRGVEVDFMTVGMSLATSFKKNSRRFGGPYNRWMPLVPNAQRFTWRPVFHPFALKPGLDKLTWPIFSLYPRLLPEAVKARLREADIVVVESGVGLTLVKQFARIAKRAKLIYTVSDRLETLSFHPLVLAAEREAVPYFDMIRVPAMAMKADFPATAPVTYIAQGLDKTAFDQPHENPYGQDRNAISIGDMLFNAPVIETLARQFPDWTFHLFGKGARLPQPLPNVVEHGEQPFARLLPYLKFADIGIAPYREAPGVDYISQSSLKMIQYTYCRLPIVAPAFAAAGREHVMPFATDADPASVSEAFRRAIAFDRQSIDRSNVLSWSDVTDRIFTLDTAPCAAAATDSNLHGGQRLAASE</sequence>
<dbReference type="EMBL" id="JBHRXZ010000022">
    <property type="protein sequence ID" value="MFC3607950.1"/>
    <property type="molecule type" value="Genomic_DNA"/>
</dbReference>
<organism evidence="2 3">
    <name type="scientific">Stutzerimonas tarimensis</name>
    <dbReference type="NCBI Taxonomy" id="1507735"/>
    <lineage>
        <taxon>Bacteria</taxon>
        <taxon>Pseudomonadati</taxon>
        <taxon>Pseudomonadota</taxon>
        <taxon>Gammaproteobacteria</taxon>
        <taxon>Pseudomonadales</taxon>
        <taxon>Pseudomonadaceae</taxon>
        <taxon>Stutzerimonas</taxon>
    </lineage>
</organism>
<dbReference type="Proteomes" id="UP001595630">
    <property type="component" value="Unassembled WGS sequence"/>
</dbReference>
<keyword evidence="3" id="KW-1185">Reference proteome</keyword>
<dbReference type="SUPFAM" id="SSF53756">
    <property type="entry name" value="UDP-Glycosyltransferase/glycogen phosphorylase"/>
    <property type="match status" value="1"/>
</dbReference>
<accession>A0ABV7T6M5</accession>
<proteinExistence type="predicted"/>
<dbReference type="Gene3D" id="3.40.50.2000">
    <property type="entry name" value="Glycogen Phosphorylase B"/>
    <property type="match status" value="1"/>
</dbReference>